<dbReference type="EMBL" id="JARKIE010000238">
    <property type="protein sequence ID" value="KAJ7662863.1"/>
    <property type="molecule type" value="Genomic_DNA"/>
</dbReference>
<dbReference type="Proteomes" id="UP001221757">
    <property type="component" value="Unassembled WGS sequence"/>
</dbReference>
<reference evidence="1" key="1">
    <citation type="submission" date="2023-03" db="EMBL/GenBank/DDBJ databases">
        <title>Massive genome expansion in bonnet fungi (Mycena s.s.) driven by repeated elements and novel gene families across ecological guilds.</title>
        <authorList>
            <consortium name="Lawrence Berkeley National Laboratory"/>
            <person name="Harder C.B."/>
            <person name="Miyauchi S."/>
            <person name="Viragh M."/>
            <person name="Kuo A."/>
            <person name="Thoen E."/>
            <person name="Andreopoulos B."/>
            <person name="Lu D."/>
            <person name="Skrede I."/>
            <person name="Drula E."/>
            <person name="Henrissat B."/>
            <person name="Morin E."/>
            <person name="Kohler A."/>
            <person name="Barry K."/>
            <person name="LaButti K."/>
            <person name="Morin E."/>
            <person name="Salamov A."/>
            <person name="Lipzen A."/>
            <person name="Mereny Z."/>
            <person name="Hegedus B."/>
            <person name="Baldrian P."/>
            <person name="Stursova M."/>
            <person name="Weitz H."/>
            <person name="Taylor A."/>
            <person name="Grigoriev I.V."/>
            <person name="Nagy L.G."/>
            <person name="Martin F."/>
            <person name="Kauserud H."/>
        </authorList>
    </citation>
    <scope>NUCLEOTIDE SEQUENCE</scope>
    <source>
        <strain evidence="1">CBHHK067</strain>
    </source>
</reference>
<comment type="caution">
    <text evidence="1">The sequence shown here is derived from an EMBL/GenBank/DDBJ whole genome shotgun (WGS) entry which is preliminary data.</text>
</comment>
<evidence type="ECO:0000313" key="2">
    <source>
        <dbReference type="Proteomes" id="UP001221757"/>
    </source>
</evidence>
<keyword evidence="2" id="KW-1185">Reference proteome</keyword>
<organism evidence="1 2">
    <name type="scientific">Mycena rosella</name>
    <name type="common">Pink bonnet</name>
    <name type="synonym">Agaricus rosellus</name>
    <dbReference type="NCBI Taxonomy" id="1033263"/>
    <lineage>
        <taxon>Eukaryota</taxon>
        <taxon>Fungi</taxon>
        <taxon>Dikarya</taxon>
        <taxon>Basidiomycota</taxon>
        <taxon>Agaricomycotina</taxon>
        <taxon>Agaricomycetes</taxon>
        <taxon>Agaricomycetidae</taxon>
        <taxon>Agaricales</taxon>
        <taxon>Marasmiineae</taxon>
        <taxon>Mycenaceae</taxon>
        <taxon>Mycena</taxon>
    </lineage>
</organism>
<proteinExistence type="predicted"/>
<accession>A0AAD7CX47</accession>
<evidence type="ECO:0000313" key="1">
    <source>
        <dbReference type="EMBL" id="KAJ7662863.1"/>
    </source>
</evidence>
<protein>
    <submittedName>
        <fullName evidence="1">Uncharacterized protein</fullName>
    </submittedName>
</protein>
<gene>
    <name evidence="1" type="ORF">B0H17DRAFT_1144239</name>
</gene>
<dbReference type="AlphaFoldDB" id="A0AAD7CX47"/>
<name>A0AAD7CX47_MYCRO</name>
<sequence>MASIFQISVKPRSGAARYWQKCPDQIGTICINTDIQSNLSYPIPLGRHPKFMTVWVYLRAKTNFYLQGGVVFNQTHEDWGAIEEEKVHECEFAGPCSVPSRSSGLELAAGNYLWKCMVRYIWLLELGGVDGWLSTKSDTDPEEHENDPLRDPATPWARLRRAGIILTENNIGFDPEIS</sequence>